<keyword evidence="3" id="KW-1185">Reference proteome</keyword>
<name>A0A1I1BWE5_9PSEU</name>
<evidence type="ECO:0000313" key="3">
    <source>
        <dbReference type="Proteomes" id="UP000243799"/>
    </source>
</evidence>
<evidence type="ECO:0000259" key="1">
    <source>
        <dbReference type="Pfam" id="PF01636"/>
    </source>
</evidence>
<dbReference type="AlphaFoldDB" id="A0A1I1BWE5"/>
<dbReference type="STRING" id="490629.SAMN05216266_11851"/>
<dbReference type="InterPro" id="IPR011009">
    <property type="entry name" value="Kinase-like_dom_sf"/>
</dbReference>
<dbReference type="RefSeq" id="WP_245788659.1">
    <property type="nucleotide sequence ID" value="NZ_FOKG01000018.1"/>
</dbReference>
<protein>
    <submittedName>
        <fullName evidence="2">Phosphotransferase enzyme family protein</fullName>
    </submittedName>
</protein>
<dbReference type="Pfam" id="PF01636">
    <property type="entry name" value="APH"/>
    <property type="match status" value="1"/>
</dbReference>
<dbReference type="EMBL" id="FOKG01000018">
    <property type="protein sequence ID" value="SFB54611.1"/>
    <property type="molecule type" value="Genomic_DNA"/>
</dbReference>
<dbReference type="InterPro" id="IPR002575">
    <property type="entry name" value="Aminoglycoside_PTrfase"/>
</dbReference>
<keyword evidence="2" id="KW-0808">Transferase</keyword>
<dbReference type="GO" id="GO:0016740">
    <property type="term" value="F:transferase activity"/>
    <property type="evidence" value="ECO:0007669"/>
    <property type="project" value="UniProtKB-KW"/>
</dbReference>
<reference evidence="3" key="1">
    <citation type="submission" date="2016-10" db="EMBL/GenBank/DDBJ databases">
        <authorList>
            <person name="Varghese N."/>
            <person name="Submissions S."/>
        </authorList>
    </citation>
    <scope>NUCLEOTIDE SEQUENCE [LARGE SCALE GENOMIC DNA]</scope>
    <source>
        <strain evidence="3">CGMCC 4.3568</strain>
    </source>
</reference>
<sequence length="292" mass="32166">MITRFQWDELPDAVHEAVRKHLDTVTVVRPVEQGQNCNLALVLRSEEGDVFLKGVREVSSRMRWLRNEAEAGDLAPGLAPATRFSEDVDADVPWLVVGFEYVEGRPADLSPGSADLAVVREMLAKLNSLPGGDTQPLSKRWASADWWTKFAAEAPERVVDLDVVELTEWCLAAPQLVEGEALLHTDLHEHQFMIKDGSPVRVIDWGRPASGAAWIDTAFLVVRLVAAGFGPREAEEWAASVPRWSTGSDKAVTAFACYVAGLWGYRAATAPFPGATRLSNAATRYARYRLAR</sequence>
<proteinExistence type="predicted"/>
<organism evidence="2 3">
    <name type="scientific">Amycolatopsis marina</name>
    <dbReference type="NCBI Taxonomy" id="490629"/>
    <lineage>
        <taxon>Bacteria</taxon>
        <taxon>Bacillati</taxon>
        <taxon>Actinomycetota</taxon>
        <taxon>Actinomycetes</taxon>
        <taxon>Pseudonocardiales</taxon>
        <taxon>Pseudonocardiaceae</taxon>
        <taxon>Amycolatopsis</taxon>
    </lineage>
</organism>
<accession>A0A1I1BWE5</accession>
<evidence type="ECO:0000313" key="2">
    <source>
        <dbReference type="EMBL" id="SFB54611.1"/>
    </source>
</evidence>
<dbReference type="Proteomes" id="UP000243799">
    <property type="component" value="Unassembled WGS sequence"/>
</dbReference>
<dbReference type="Gene3D" id="3.90.1200.10">
    <property type="match status" value="1"/>
</dbReference>
<dbReference type="SUPFAM" id="SSF56112">
    <property type="entry name" value="Protein kinase-like (PK-like)"/>
    <property type="match status" value="1"/>
</dbReference>
<feature type="domain" description="Aminoglycoside phosphotransferase" evidence="1">
    <location>
        <begin position="61"/>
        <end position="239"/>
    </location>
</feature>
<gene>
    <name evidence="2" type="ORF">SAMN05216266_11851</name>
</gene>